<dbReference type="EMBL" id="QXDL01000001">
    <property type="protein sequence ID" value="RIH90977.1"/>
    <property type="molecule type" value="Genomic_DNA"/>
</dbReference>
<name>A0A399F2K5_9DEIN</name>
<dbReference type="AlphaFoldDB" id="A0A399F2K5"/>
<dbReference type="OrthoDB" id="3193516at2"/>
<accession>A0A399F2K5</accession>
<evidence type="ECO:0000313" key="2">
    <source>
        <dbReference type="Proteomes" id="UP000265715"/>
    </source>
</evidence>
<comment type="caution">
    <text evidence="1">The sequence shown here is derived from an EMBL/GenBank/DDBJ whole genome shotgun (WGS) entry which is preliminary data.</text>
</comment>
<organism evidence="1 2">
    <name type="scientific">Calidithermus terrae</name>
    <dbReference type="NCBI Taxonomy" id="1408545"/>
    <lineage>
        <taxon>Bacteria</taxon>
        <taxon>Thermotogati</taxon>
        <taxon>Deinococcota</taxon>
        <taxon>Deinococci</taxon>
        <taxon>Thermales</taxon>
        <taxon>Thermaceae</taxon>
        <taxon>Calidithermus</taxon>
    </lineage>
</organism>
<gene>
    <name evidence="1" type="ORF">Mterra_00057</name>
</gene>
<evidence type="ECO:0000313" key="1">
    <source>
        <dbReference type="EMBL" id="RIH90977.1"/>
    </source>
</evidence>
<reference evidence="1 2" key="1">
    <citation type="submission" date="2018-08" db="EMBL/GenBank/DDBJ databases">
        <title>Meiothermus terrae DSM 26712 genome sequencing project.</title>
        <authorList>
            <person name="Da Costa M.S."/>
            <person name="Albuquerque L."/>
            <person name="Raposo P."/>
            <person name="Froufe H.J.C."/>
            <person name="Barroso C.S."/>
            <person name="Egas C."/>
        </authorList>
    </citation>
    <scope>NUCLEOTIDE SEQUENCE [LARGE SCALE GENOMIC DNA]</scope>
    <source>
        <strain evidence="1 2">DSM 26712</strain>
    </source>
</reference>
<proteinExistence type="predicted"/>
<dbReference type="Proteomes" id="UP000265715">
    <property type="component" value="Unassembled WGS sequence"/>
</dbReference>
<dbReference type="RefSeq" id="WP_147372469.1">
    <property type="nucleotide sequence ID" value="NZ_QXDL01000001.1"/>
</dbReference>
<protein>
    <submittedName>
        <fullName evidence="1">Uncharacterized protein</fullName>
    </submittedName>
</protein>
<keyword evidence="2" id="KW-1185">Reference proteome</keyword>
<sequence>MALSVLAATAVDAMVVRVPADMRFMGRHVAGSPVTRFVKRHSSHLHEKWGKGLERSAKVTFDFAHHKAVAGLRPKVHRIMSPGHDPLLGAFYGIRDLMRGEATFFDKDGMKVVVTSDDDPLGFTAAMIRWLCHLFSDAFTKMGLPAPGFSALLPQKGLSPFKLRQDGDLVPWKDIARWMYAEGFDLRHFLTQGLTPATVELFIRGYWLLTRYNDGHDATCRRKLAVMLLASHSLVVGGNLLKVAVTRNPMHFNLAQTLRVGTLAASEVGRLVVKTVGRSGRIDPYCGLQQPPATRRELQ</sequence>